<dbReference type="InterPro" id="IPR009034">
    <property type="entry name" value="Dockerin_dom_fun_sf"/>
</dbReference>
<keyword evidence="1 5" id="KW-0732">Signal</keyword>
<keyword evidence="8" id="KW-1185">Reference proteome</keyword>
<dbReference type="Pfam" id="PF02013">
    <property type="entry name" value="CBM_10"/>
    <property type="match status" value="2"/>
</dbReference>
<protein>
    <recommendedName>
        <fullName evidence="6">CBM10 domain-containing protein</fullName>
    </recommendedName>
</protein>
<organism evidence="7 8">
    <name type="scientific">Neocallimastix californiae</name>
    <dbReference type="NCBI Taxonomy" id="1754190"/>
    <lineage>
        <taxon>Eukaryota</taxon>
        <taxon>Fungi</taxon>
        <taxon>Fungi incertae sedis</taxon>
        <taxon>Chytridiomycota</taxon>
        <taxon>Chytridiomycota incertae sedis</taxon>
        <taxon>Neocallimastigomycetes</taxon>
        <taxon>Neocallimastigales</taxon>
        <taxon>Neocallimastigaceae</taxon>
        <taxon>Neocallimastix</taxon>
    </lineage>
</organism>
<evidence type="ECO:0000256" key="2">
    <source>
        <dbReference type="ARBA" id="ARBA00022737"/>
    </source>
</evidence>
<proteinExistence type="predicted"/>
<keyword evidence="3" id="KW-0378">Hydrolase</keyword>
<dbReference type="InterPro" id="IPR002883">
    <property type="entry name" value="CBM10/Dockerin_dom"/>
</dbReference>
<dbReference type="Gene3D" id="3.90.1220.10">
    <property type="entry name" value="Cellulose docking domain, dockering"/>
    <property type="match status" value="2"/>
</dbReference>
<accession>A0A1Y2ERX5</accession>
<keyword evidence="2" id="KW-0677">Repeat</keyword>
<feature type="chain" id="PRO_5012824603" description="CBM10 domain-containing protein" evidence="5">
    <location>
        <begin position="18"/>
        <end position="606"/>
    </location>
</feature>
<gene>
    <name evidence="7" type="ORF">LY90DRAFT_699417</name>
</gene>
<dbReference type="STRING" id="1754190.A0A1Y2ERX5"/>
<dbReference type="PROSITE" id="PS51763">
    <property type="entry name" value="CBM10"/>
    <property type="match status" value="2"/>
</dbReference>
<evidence type="ECO:0000313" key="8">
    <source>
        <dbReference type="Proteomes" id="UP000193920"/>
    </source>
</evidence>
<dbReference type="GO" id="GO:0016787">
    <property type="term" value="F:hydrolase activity"/>
    <property type="evidence" value="ECO:0007669"/>
    <property type="project" value="UniProtKB-KW"/>
</dbReference>
<feature type="compositionally biased region" description="Polar residues" evidence="4">
    <location>
        <begin position="112"/>
        <end position="124"/>
    </location>
</feature>
<sequence length="606" mass="68170">MKFIVFASALLSTGILASAVCHHDVYDCCTGCKPIVADDEGLWGAENGDWCLIDSEKCQGYHDPNYKVCKGCEVVVTDIEGAWGAENGEWCYIDEIICENKQSTEISEKPTENQNTIQTDASNSNEYKPSGVLPVIAITTSSGNSDALTKPVSKVVSGLFSQFIPDYVVPPEPYYEECTLNITDADGKSLISNAKANVKVRGNFTSNYPKKPLHIKFDKKQSILGMNNDGAYKNWILLSSYKDESLVRDVSVLSIAREIYSTEGYYVSDTRYVEVTINGEYEGVYILAEQQQIAEGRIEGVEPKKGYEGSDISYLLEHDGYAYLEDPLNKVLIDYHNRDPLKGYDGKGGLETKSPEGGMGDEQIAISSDINSQAQHDFIANYINKVYDIMYEAAYNNKTFEFNEDYSEIVENAELTPQQAVEKVVDVNSLALFYIINEIACDADVAFSSFYMDVDFSAEGKKKLRFEAPWDYDSALGIKRCENGQGLFAANIVPTASNAPGTDINPWLSVLMYQEWYQELIRKKWNEYYQKGAFNKAIDNIHKITETNAKAFEIEHQRWDTEDHDKSVAGEALPVIPPLDSQPEHANYVADWLKKRIEFINNHWKY</sequence>
<feature type="signal peptide" evidence="5">
    <location>
        <begin position="1"/>
        <end position="17"/>
    </location>
</feature>
<evidence type="ECO:0000313" key="7">
    <source>
        <dbReference type="EMBL" id="ORY73936.1"/>
    </source>
</evidence>
<feature type="domain" description="CBM10" evidence="6">
    <location>
        <begin position="57"/>
        <end position="94"/>
    </location>
</feature>
<evidence type="ECO:0000259" key="6">
    <source>
        <dbReference type="PROSITE" id="PS51763"/>
    </source>
</evidence>
<comment type="caution">
    <text evidence="7">The sequence shown here is derived from an EMBL/GenBank/DDBJ whole genome shotgun (WGS) entry which is preliminary data.</text>
</comment>
<reference evidence="7 8" key="1">
    <citation type="submission" date="2016-08" db="EMBL/GenBank/DDBJ databases">
        <title>A Parts List for Fungal Cellulosomes Revealed by Comparative Genomics.</title>
        <authorList>
            <consortium name="DOE Joint Genome Institute"/>
            <person name="Haitjema C.H."/>
            <person name="Gilmore S.P."/>
            <person name="Henske J.K."/>
            <person name="Solomon K.V."/>
            <person name="De Groot R."/>
            <person name="Kuo A."/>
            <person name="Mondo S.J."/>
            <person name="Salamov A.A."/>
            <person name="Labutti K."/>
            <person name="Zhao Z."/>
            <person name="Chiniquy J."/>
            <person name="Barry K."/>
            <person name="Brewer H.M."/>
            <person name="Purvine S.O."/>
            <person name="Wright A.T."/>
            <person name="Boxma B."/>
            <person name="Van Alen T."/>
            <person name="Hackstein J.H."/>
            <person name="Baker S.E."/>
            <person name="Grigoriev I.V."/>
            <person name="O'Malley M.A."/>
        </authorList>
    </citation>
    <scope>NUCLEOTIDE SEQUENCE [LARGE SCALE GENOMIC DNA]</scope>
    <source>
        <strain evidence="7 8">G1</strain>
    </source>
</reference>
<evidence type="ECO:0000256" key="1">
    <source>
        <dbReference type="ARBA" id="ARBA00022729"/>
    </source>
</evidence>
<dbReference type="InterPro" id="IPR014867">
    <property type="entry name" value="Spore_coat_CotH_CotH2/3/7"/>
</dbReference>
<feature type="region of interest" description="Disordered" evidence="4">
    <location>
        <begin position="105"/>
        <end position="124"/>
    </location>
</feature>
<evidence type="ECO:0000256" key="3">
    <source>
        <dbReference type="ARBA" id="ARBA00022801"/>
    </source>
</evidence>
<dbReference type="OrthoDB" id="5647149at2759"/>
<dbReference type="AlphaFoldDB" id="A0A1Y2ERX5"/>
<feature type="domain" description="CBM10" evidence="6">
    <location>
        <begin position="20"/>
        <end position="54"/>
    </location>
</feature>
<dbReference type="Proteomes" id="UP000193920">
    <property type="component" value="Unassembled WGS sequence"/>
</dbReference>
<name>A0A1Y2ERX5_9FUNG</name>
<evidence type="ECO:0000256" key="4">
    <source>
        <dbReference type="SAM" id="MobiDB-lite"/>
    </source>
</evidence>
<dbReference type="Pfam" id="PF08757">
    <property type="entry name" value="CotH"/>
    <property type="match status" value="1"/>
</dbReference>
<evidence type="ECO:0000256" key="5">
    <source>
        <dbReference type="SAM" id="SignalP"/>
    </source>
</evidence>
<dbReference type="EMBL" id="MCOG01000031">
    <property type="protein sequence ID" value="ORY73936.1"/>
    <property type="molecule type" value="Genomic_DNA"/>
</dbReference>
<dbReference type="SUPFAM" id="SSF64571">
    <property type="entry name" value="Cellulose docking domain, dockering"/>
    <property type="match status" value="2"/>
</dbReference>